<keyword evidence="3" id="KW-1185">Reference proteome</keyword>
<dbReference type="InterPro" id="IPR010788">
    <property type="entry name" value="VDE_dom"/>
</dbReference>
<reference evidence="2 3" key="1">
    <citation type="journal article" date="2020" name="G3 (Bethesda)">
        <title>Improved Reference Genome for Cyclotella cryptica CCMP332, a Model for Cell Wall Morphogenesis, Salinity Adaptation, and Lipid Production in Diatoms (Bacillariophyta).</title>
        <authorList>
            <person name="Roberts W.R."/>
            <person name="Downey K.M."/>
            <person name="Ruck E.C."/>
            <person name="Traller J.C."/>
            <person name="Alverson A.J."/>
        </authorList>
    </citation>
    <scope>NUCLEOTIDE SEQUENCE [LARGE SCALE GENOMIC DNA]</scope>
    <source>
        <strain evidence="2 3">CCMP332</strain>
    </source>
</reference>
<dbReference type="SUPFAM" id="SSF50814">
    <property type="entry name" value="Lipocalins"/>
    <property type="match status" value="2"/>
</dbReference>
<proteinExistence type="predicted"/>
<dbReference type="PANTHER" id="PTHR33970:SF1">
    <property type="entry name" value="VIOLAXANTHIN DE-EPOXIDASE, CHLOROPLASTIC"/>
    <property type="match status" value="1"/>
</dbReference>
<dbReference type="InterPro" id="IPR044682">
    <property type="entry name" value="VDE"/>
</dbReference>
<protein>
    <recommendedName>
        <fullName evidence="1">VDE lipocalin domain-containing protein</fullName>
    </recommendedName>
</protein>
<organism evidence="2 3">
    <name type="scientific">Cyclotella cryptica</name>
    <dbReference type="NCBI Taxonomy" id="29204"/>
    <lineage>
        <taxon>Eukaryota</taxon>
        <taxon>Sar</taxon>
        <taxon>Stramenopiles</taxon>
        <taxon>Ochrophyta</taxon>
        <taxon>Bacillariophyta</taxon>
        <taxon>Coscinodiscophyceae</taxon>
        <taxon>Thalassiosirophycidae</taxon>
        <taxon>Stephanodiscales</taxon>
        <taxon>Stephanodiscaceae</taxon>
        <taxon>Cyclotella</taxon>
    </lineage>
</organism>
<feature type="domain" description="VDE lipocalin" evidence="1">
    <location>
        <begin position="155"/>
        <end position="468"/>
    </location>
</feature>
<sequence length="585" mass="64055">MSSMRSAKSGKRARSWSLLSTSTACQASIIIPATIVTCAAACHAAFVGPNSEARITAHTKLSGPTLRPLSLLNAQSGDESPLSNLFSIPQDPTRKSHLEKSITTVFTTLGFSALFLTNPLLPHLPYSPAFSSANAEDELYAKYGGKGLDTSLVDKDCLMNKCSLQAKACLQDDPDCRKGLTCTAKCLGDNSCITGCFARYGTPNLDGLLKCTIEDNECIKVAILKGGGDEYGHEPKSPAPTVRNFDLASMEGTWYKVAGYNPNYDCYACQRNTFSAPEGGWSDSLQLPTGGLLGAVGNAFGNIGADRLQVDVEFSMPRLLPDGSPPPPSGVREEFGNGKGLISVAYNQYSTHETMVFDSVTNNNGIGDAVNVLLGKAGEEKLYSRTAHSEGEMFGLKFWENWYIIGQNDPGQDEFKFIYYNGKTRQNTYDGAFIYSRTRTLTPATMEKVYKIAKDAGMNPNQFCKIENSCFDKDAEMMIGPRDREGLGSPSNPFRGILASTKISQFLGVESVAAEPAPRYSRPITTISSELLQGSEAVNSKSSNQGERSWWKEMGDYLEDPRRHFRLMDSLRKDMDWPEYIRKRN</sequence>
<evidence type="ECO:0000259" key="1">
    <source>
        <dbReference type="Pfam" id="PF07137"/>
    </source>
</evidence>
<dbReference type="InterPro" id="IPR012674">
    <property type="entry name" value="Calycin"/>
</dbReference>
<dbReference type="EMBL" id="JABMIG020000022">
    <property type="protein sequence ID" value="KAL3802116.1"/>
    <property type="molecule type" value="Genomic_DNA"/>
</dbReference>
<dbReference type="AlphaFoldDB" id="A0ABD3QRA7"/>
<accession>A0ABD3QRA7</accession>
<name>A0ABD3QRA7_9STRA</name>
<dbReference type="Gene3D" id="2.40.128.20">
    <property type="match status" value="1"/>
</dbReference>
<dbReference type="PANTHER" id="PTHR33970">
    <property type="entry name" value="VIOLAXANTHIN DE-EPOXIDASE, CHLOROPLASTIC-RELATED"/>
    <property type="match status" value="1"/>
</dbReference>
<dbReference type="Pfam" id="PF07137">
    <property type="entry name" value="VDE"/>
    <property type="match status" value="1"/>
</dbReference>
<evidence type="ECO:0000313" key="3">
    <source>
        <dbReference type="Proteomes" id="UP001516023"/>
    </source>
</evidence>
<comment type="caution">
    <text evidence="2">The sequence shown here is derived from an EMBL/GenBank/DDBJ whole genome shotgun (WGS) entry which is preliminary data.</text>
</comment>
<evidence type="ECO:0000313" key="2">
    <source>
        <dbReference type="EMBL" id="KAL3802116.1"/>
    </source>
</evidence>
<dbReference type="Proteomes" id="UP001516023">
    <property type="component" value="Unassembled WGS sequence"/>
</dbReference>
<gene>
    <name evidence="2" type="ORF">HJC23_010872</name>
</gene>
<dbReference type="PROSITE" id="PS51257">
    <property type="entry name" value="PROKAR_LIPOPROTEIN"/>
    <property type="match status" value="1"/>
</dbReference>